<dbReference type="Pfam" id="PF13609">
    <property type="entry name" value="Porin_4"/>
    <property type="match status" value="1"/>
</dbReference>
<keyword evidence="3" id="KW-0813">Transport</keyword>
<evidence type="ECO:0000256" key="4">
    <source>
        <dbReference type="ARBA" id="ARBA00022452"/>
    </source>
</evidence>
<evidence type="ECO:0000256" key="9">
    <source>
        <dbReference type="ARBA" id="ARBA00023136"/>
    </source>
</evidence>
<protein>
    <submittedName>
        <fullName evidence="13">Porin</fullName>
    </submittedName>
</protein>
<dbReference type="InParanoid" id="A0A5C7EU97"/>
<feature type="domain" description="Porin" evidence="12">
    <location>
        <begin position="7"/>
        <end position="383"/>
    </location>
</feature>
<gene>
    <name evidence="13" type="ORF">FR698_14430</name>
</gene>
<keyword evidence="14" id="KW-1185">Reference proteome</keyword>
<comment type="subcellular location">
    <subcellularLocation>
        <location evidence="1">Cell outer membrane</location>
        <topology evidence="1">Multi-pass membrane protein</topology>
    </subcellularLocation>
</comment>
<reference evidence="13 14" key="1">
    <citation type="submission" date="2019-08" db="EMBL/GenBank/DDBJ databases">
        <title>Pelomicrobium methylotrophicum gen. nov., sp. nov. a moderately thermophilic, facultatively anaerobic, lithoautotrophic and methylotrophic bacterium isolated from a terrestrial mud volcano.</title>
        <authorList>
            <person name="Slobodkina G.B."/>
            <person name="Merkel A.Y."/>
            <person name="Slobodkin A.I."/>
        </authorList>
    </citation>
    <scope>NUCLEOTIDE SEQUENCE [LARGE SCALE GENOMIC DNA]</scope>
    <source>
        <strain evidence="13 14">SM250</strain>
    </source>
</reference>
<evidence type="ECO:0000256" key="3">
    <source>
        <dbReference type="ARBA" id="ARBA00022448"/>
    </source>
</evidence>
<dbReference type="GO" id="GO:0009279">
    <property type="term" value="C:cell outer membrane"/>
    <property type="evidence" value="ECO:0007669"/>
    <property type="project" value="UniProtKB-SubCell"/>
</dbReference>
<evidence type="ECO:0000256" key="8">
    <source>
        <dbReference type="ARBA" id="ARBA00023114"/>
    </source>
</evidence>
<dbReference type="InterPro" id="IPR023614">
    <property type="entry name" value="Porin_dom_sf"/>
</dbReference>
<proteinExistence type="predicted"/>
<evidence type="ECO:0000313" key="13">
    <source>
        <dbReference type="EMBL" id="TXF10637.1"/>
    </source>
</evidence>
<dbReference type="GO" id="GO:0046930">
    <property type="term" value="C:pore complex"/>
    <property type="evidence" value="ECO:0007669"/>
    <property type="project" value="UniProtKB-KW"/>
</dbReference>
<keyword evidence="8" id="KW-0626">Porin</keyword>
<dbReference type="InterPro" id="IPR002299">
    <property type="entry name" value="Porin_Neis"/>
</dbReference>
<dbReference type="Gene3D" id="2.40.160.10">
    <property type="entry name" value="Porin"/>
    <property type="match status" value="1"/>
</dbReference>
<keyword evidence="4" id="KW-1134">Transmembrane beta strand</keyword>
<keyword evidence="9" id="KW-0472">Membrane</keyword>
<evidence type="ECO:0000256" key="2">
    <source>
        <dbReference type="ARBA" id="ARBA00011233"/>
    </source>
</evidence>
<dbReference type="Proteomes" id="UP000321201">
    <property type="component" value="Unassembled WGS sequence"/>
</dbReference>
<dbReference type="SUPFAM" id="SSF56935">
    <property type="entry name" value="Porins"/>
    <property type="match status" value="1"/>
</dbReference>
<dbReference type="PANTHER" id="PTHR34501">
    <property type="entry name" value="PROTEIN YDDL-RELATED"/>
    <property type="match status" value="1"/>
</dbReference>
<dbReference type="InterPro" id="IPR050298">
    <property type="entry name" value="Gram-neg_bact_OMP"/>
</dbReference>
<evidence type="ECO:0000256" key="11">
    <source>
        <dbReference type="SAM" id="SignalP"/>
    </source>
</evidence>
<evidence type="ECO:0000313" key="14">
    <source>
        <dbReference type="Proteomes" id="UP000321201"/>
    </source>
</evidence>
<sequence>MNKKLVALAVAGVFAAPVAVQAADNVTIYGTLNVNFQSTKAGGATNPANNVSSRTAVSTDSSNIGFRGVEDLGGGLKAVFQCETSANVDGIGVSGICNRNSNVGLSGAWGTLFYGNWDTPFKAVTYGTKVGDPFLSTDVFAYQSIMGSPGFNYRSGGWVATTPGASGDAVKGFDVRASNSIAYWTPKWNGLSGKVQYSATEFESASGAVSPELWSAAVNYDVGGLSLLAAYERHNDGYALGGINSGAPFKFGATNANAVGGATTSKDTAWRVGAGYEFKWGAAGATTLSALYENLKLEQTGGIAGSVAEFKRDAWQVALTHRMGNHELRARYSDADQGDCALVGGGACSTSGYGAKMYALGYAYHFSKRTQGYAFYTKIKNEQNAQYTFSIGGAPAVAGNTPAGADPQAIGVGIRHSF</sequence>
<dbReference type="GO" id="GO:0015288">
    <property type="term" value="F:porin activity"/>
    <property type="evidence" value="ECO:0007669"/>
    <property type="project" value="UniProtKB-KW"/>
</dbReference>
<evidence type="ECO:0000256" key="5">
    <source>
        <dbReference type="ARBA" id="ARBA00022692"/>
    </source>
</evidence>
<dbReference type="CDD" id="cd00342">
    <property type="entry name" value="gram_neg_porins"/>
    <property type="match status" value="1"/>
</dbReference>
<evidence type="ECO:0000259" key="12">
    <source>
        <dbReference type="Pfam" id="PF13609"/>
    </source>
</evidence>
<comment type="caution">
    <text evidence="13">The sequence shown here is derived from an EMBL/GenBank/DDBJ whole genome shotgun (WGS) entry which is preliminary data.</text>
</comment>
<keyword evidence="6 11" id="KW-0732">Signal</keyword>
<keyword evidence="7" id="KW-0406">Ion transport</keyword>
<dbReference type="GO" id="GO:0006811">
    <property type="term" value="P:monoatomic ion transport"/>
    <property type="evidence" value="ECO:0007669"/>
    <property type="project" value="UniProtKB-KW"/>
</dbReference>
<evidence type="ECO:0000256" key="10">
    <source>
        <dbReference type="ARBA" id="ARBA00023237"/>
    </source>
</evidence>
<dbReference type="InterPro" id="IPR033900">
    <property type="entry name" value="Gram_neg_porin_domain"/>
</dbReference>
<evidence type="ECO:0000256" key="1">
    <source>
        <dbReference type="ARBA" id="ARBA00004571"/>
    </source>
</evidence>
<keyword evidence="10" id="KW-0998">Cell outer membrane</keyword>
<dbReference type="PRINTS" id="PR00184">
    <property type="entry name" value="NEISSPPORIN"/>
</dbReference>
<organism evidence="13 14">
    <name type="scientific">Pelomicrobium methylotrophicum</name>
    <dbReference type="NCBI Taxonomy" id="2602750"/>
    <lineage>
        <taxon>Bacteria</taxon>
        <taxon>Pseudomonadati</taxon>
        <taxon>Pseudomonadota</taxon>
        <taxon>Hydrogenophilia</taxon>
        <taxon>Hydrogenophilia incertae sedis</taxon>
        <taxon>Pelomicrobium</taxon>
    </lineage>
</organism>
<accession>A0A5C7EU97</accession>
<dbReference type="AlphaFoldDB" id="A0A5C7EU97"/>
<evidence type="ECO:0000256" key="6">
    <source>
        <dbReference type="ARBA" id="ARBA00022729"/>
    </source>
</evidence>
<feature type="signal peptide" evidence="11">
    <location>
        <begin position="1"/>
        <end position="22"/>
    </location>
</feature>
<name>A0A5C7EU97_9PROT</name>
<evidence type="ECO:0000256" key="7">
    <source>
        <dbReference type="ARBA" id="ARBA00023065"/>
    </source>
</evidence>
<keyword evidence="5" id="KW-0812">Transmembrane</keyword>
<dbReference type="RefSeq" id="WP_147800905.1">
    <property type="nucleotide sequence ID" value="NZ_VPFL01000025.1"/>
</dbReference>
<dbReference type="OrthoDB" id="5293374at2"/>
<dbReference type="EMBL" id="VPFL01000025">
    <property type="protein sequence ID" value="TXF10637.1"/>
    <property type="molecule type" value="Genomic_DNA"/>
</dbReference>
<feature type="chain" id="PRO_5022896775" evidence="11">
    <location>
        <begin position="23"/>
        <end position="418"/>
    </location>
</feature>
<comment type="subunit">
    <text evidence="2">Homotrimer.</text>
</comment>
<dbReference type="PANTHER" id="PTHR34501:SF9">
    <property type="entry name" value="MAJOR OUTER MEMBRANE PROTEIN P.IA"/>
    <property type="match status" value="1"/>
</dbReference>